<dbReference type="EMBL" id="JAKZEL010000018">
    <property type="protein sequence ID" value="KAI4535599.1"/>
    <property type="molecule type" value="Genomic_DNA"/>
</dbReference>
<organism evidence="2 3">
    <name type="scientific">Ovis ammon polii</name>
    <dbReference type="NCBI Taxonomy" id="230172"/>
    <lineage>
        <taxon>Eukaryota</taxon>
        <taxon>Metazoa</taxon>
        <taxon>Chordata</taxon>
        <taxon>Craniata</taxon>
        <taxon>Vertebrata</taxon>
        <taxon>Euteleostomi</taxon>
        <taxon>Mammalia</taxon>
        <taxon>Eutheria</taxon>
        <taxon>Laurasiatheria</taxon>
        <taxon>Artiodactyla</taxon>
        <taxon>Ruminantia</taxon>
        <taxon>Pecora</taxon>
        <taxon>Bovidae</taxon>
        <taxon>Caprinae</taxon>
        <taxon>Ovis</taxon>
    </lineage>
</organism>
<name>A0AAD4Y5F5_OVIAM</name>
<evidence type="ECO:0000313" key="2">
    <source>
        <dbReference type="EMBL" id="KAI4535599.1"/>
    </source>
</evidence>
<dbReference type="AlphaFoldDB" id="A0AAD4Y5F5"/>
<reference evidence="2" key="1">
    <citation type="submission" date="2022-03" db="EMBL/GenBank/DDBJ databases">
        <title>Genomic analyses of argali, domestic sheep and their hybrids provide insights into chromosomal evolution, heterosis and genetic basis of agronomic traits.</title>
        <authorList>
            <person name="Li M."/>
        </authorList>
    </citation>
    <scope>NUCLEOTIDE SEQUENCE</scope>
    <source>
        <strain evidence="2">CAU-MHL-2022a</strain>
        <tissue evidence="2">Skin</tissue>
    </source>
</reference>
<sequence length="86" mass="9440">MAEDPSESRSGRLRILVESEASVLSQGNSRGIVRKCQGRGQATLLDRDAGILLDEEQRAREKLHGVAGRQRATQAPLQEWAEKSSP</sequence>
<keyword evidence="3" id="KW-1185">Reference proteome</keyword>
<dbReference type="Proteomes" id="UP001214576">
    <property type="component" value="Unassembled WGS sequence"/>
</dbReference>
<protein>
    <submittedName>
        <fullName evidence="2">Uncharacterized protein</fullName>
    </submittedName>
</protein>
<comment type="caution">
    <text evidence="2">The sequence shown here is derived from an EMBL/GenBank/DDBJ whole genome shotgun (WGS) entry which is preliminary data.</text>
</comment>
<proteinExistence type="predicted"/>
<evidence type="ECO:0000256" key="1">
    <source>
        <dbReference type="SAM" id="MobiDB-lite"/>
    </source>
</evidence>
<feature type="region of interest" description="Disordered" evidence="1">
    <location>
        <begin position="63"/>
        <end position="86"/>
    </location>
</feature>
<gene>
    <name evidence="2" type="ORF">MG293_014825</name>
</gene>
<accession>A0AAD4Y5F5</accession>
<evidence type="ECO:0000313" key="3">
    <source>
        <dbReference type="Proteomes" id="UP001214576"/>
    </source>
</evidence>